<proteinExistence type="predicted"/>
<gene>
    <name evidence="2" type="ORF">HD593_008594</name>
</gene>
<evidence type="ECO:0000313" key="2">
    <source>
        <dbReference type="EMBL" id="MBB6553799.1"/>
    </source>
</evidence>
<protein>
    <submittedName>
        <fullName evidence="2">Uncharacterized protein YaaW (UPF0174 family)</fullName>
    </submittedName>
</protein>
<name>A0A7X0U3S4_9ACTN</name>
<dbReference type="AlphaFoldDB" id="A0A7X0U3S4"/>
<feature type="transmembrane region" description="Helical" evidence="1">
    <location>
        <begin position="33"/>
        <end position="52"/>
    </location>
</feature>
<sequence length="85" mass="8823">MRALRVAVAVETLSLAVLLVNLFTVHVEGVSSLVGPLHGGAYLAVIACTVLVPGSASAGARWRAWIPVVGGLLAVRRLRLAADRP</sequence>
<keyword evidence="1" id="KW-0812">Transmembrane</keyword>
<dbReference type="EMBL" id="JACHMI010000001">
    <property type="protein sequence ID" value="MBB6553799.1"/>
    <property type="molecule type" value="Genomic_DNA"/>
</dbReference>
<feature type="transmembrane region" description="Helical" evidence="1">
    <location>
        <begin position="7"/>
        <end position="27"/>
    </location>
</feature>
<evidence type="ECO:0000256" key="1">
    <source>
        <dbReference type="SAM" id="Phobius"/>
    </source>
</evidence>
<keyword evidence="1" id="KW-1133">Transmembrane helix</keyword>
<reference evidence="2 3" key="1">
    <citation type="submission" date="2020-08" db="EMBL/GenBank/DDBJ databases">
        <title>Sequencing the genomes of 1000 actinobacteria strains.</title>
        <authorList>
            <person name="Klenk H.-P."/>
        </authorList>
    </citation>
    <scope>NUCLEOTIDE SEQUENCE [LARGE SCALE GENOMIC DNA]</scope>
    <source>
        <strain evidence="2 3">DSM 43768</strain>
    </source>
</reference>
<dbReference type="Proteomes" id="UP000565579">
    <property type="component" value="Unassembled WGS sequence"/>
</dbReference>
<evidence type="ECO:0000313" key="3">
    <source>
        <dbReference type="Proteomes" id="UP000565579"/>
    </source>
</evidence>
<accession>A0A7X0U3S4</accession>
<keyword evidence="3" id="KW-1185">Reference proteome</keyword>
<keyword evidence="1" id="KW-0472">Membrane</keyword>
<comment type="caution">
    <text evidence="2">The sequence shown here is derived from an EMBL/GenBank/DDBJ whole genome shotgun (WGS) entry which is preliminary data.</text>
</comment>
<organism evidence="2 3">
    <name type="scientific">Nonomuraea rubra</name>
    <dbReference type="NCBI Taxonomy" id="46180"/>
    <lineage>
        <taxon>Bacteria</taxon>
        <taxon>Bacillati</taxon>
        <taxon>Actinomycetota</taxon>
        <taxon>Actinomycetes</taxon>
        <taxon>Streptosporangiales</taxon>
        <taxon>Streptosporangiaceae</taxon>
        <taxon>Nonomuraea</taxon>
    </lineage>
</organism>
<dbReference type="RefSeq" id="WP_185108202.1">
    <property type="nucleotide sequence ID" value="NZ_BAAAXY010000122.1"/>
</dbReference>